<evidence type="ECO:0000256" key="2">
    <source>
        <dbReference type="SAM" id="Phobius"/>
    </source>
</evidence>
<feature type="compositionally biased region" description="Basic and acidic residues" evidence="1">
    <location>
        <begin position="1"/>
        <end position="18"/>
    </location>
</feature>
<proteinExistence type="predicted"/>
<dbReference type="EMBL" id="BAABAB010000007">
    <property type="protein sequence ID" value="GAA3610759.1"/>
    <property type="molecule type" value="Genomic_DNA"/>
</dbReference>
<keyword evidence="4" id="KW-1185">Reference proteome</keyword>
<feature type="transmembrane region" description="Helical" evidence="2">
    <location>
        <begin position="79"/>
        <end position="102"/>
    </location>
</feature>
<name>A0ABP6ZKY3_9ACTN</name>
<protein>
    <submittedName>
        <fullName evidence="3">Uncharacterized protein</fullName>
    </submittedName>
</protein>
<gene>
    <name evidence="3" type="ORF">GCM10022236_10560</name>
</gene>
<feature type="compositionally biased region" description="Low complexity" evidence="1">
    <location>
        <begin position="29"/>
        <end position="47"/>
    </location>
</feature>
<dbReference type="Proteomes" id="UP001501490">
    <property type="component" value="Unassembled WGS sequence"/>
</dbReference>
<sequence length="120" mass="12241">MSVAELETRPARGRERTTGPRLRPASGVRAPRLRSAAASAQPRACRSTPAPPTRIRAASAAGVSSAATAAPWRLTDRGIALVLVAAAMLAVAALAVVIPTALQVTGEDYRPAATSHAALP</sequence>
<evidence type="ECO:0000256" key="1">
    <source>
        <dbReference type="SAM" id="MobiDB-lite"/>
    </source>
</evidence>
<keyword evidence="2" id="KW-1133">Transmembrane helix</keyword>
<reference evidence="4" key="1">
    <citation type="journal article" date="2019" name="Int. J. Syst. Evol. Microbiol.">
        <title>The Global Catalogue of Microorganisms (GCM) 10K type strain sequencing project: providing services to taxonomists for standard genome sequencing and annotation.</title>
        <authorList>
            <consortium name="The Broad Institute Genomics Platform"/>
            <consortium name="The Broad Institute Genome Sequencing Center for Infectious Disease"/>
            <person name="Wu L."/>
            <person name="Ma J."/>
        </authorList>
    </citation>
    <scope>NUCLEOTIDE SEQUENCE [LARGE SCALE GENOMIC DNA]</scope>
    <source>
        <strain evidence="4">JCM 16929</strain>
    </source>
</reference>
<evidence type="ECO:0000313" key="4">
    <source>
        <dbReference type="Proteomes" id="UP001501490"/>
    </source>
</evidence>
<comment type="caution">
    <text evidence="3">The sequence shown here is derived from an EMBL/GenBank/DDBJ whole genome shotgun (WGS) entry which is preliminary data.</text>
</comment>
<evidence type="ECO:0000313" key="3">
    <source>
        <dbReference type="EMBL" id="GAA3610759.1"/>
    </source>
</evidence>
<keyword evidence="2" id="KW-0812">Transmembrane</keyword>
<organism evidence="3 4">
    <name type="scientific">Microlunatus ginsengisoli</name>
    <dbReference type="NCBI Taxonomy" id="363863"/>
    <lineage>
        <taxon>Bacteria</taxon>
        <taxon>Bacillati</taxon>
        <taxon>Actinomycetota</taxon>
        <taxon>Actinomycetes</taxon>
        <taxon>Propionibacteriales</taxon>
        <taxon>Propionibacteriaceae</taxon>
        <taxon>Microlunatus</taxon>
    </lineage>
</organism>
<feature type="region of interest" description="Disordered" evidence="1">
    <location>
        <begin position="1"/>
        <end position="52"/>
    </location>
</feature>
<accession>A0ABP6ZKY3</accession>
<keyword evidence="2" id="KW-0472">Membrane</keyword>